<dbReference type="AlphaFoldDB" id="A0A421NUX0"/>
<name>A0A421NUX0_9MOLU</name>
<feature type="compositionally biased region" description="Low complexity" evidence="2">
    <location>
        <begin position="593"/>
        <end position="602"/>
    </location>
</feature>
<protein>
    <submittedName>
        <fullName evidence="4">Uncharacterized protein</fullName>
    </submittedName>
</protein>
<feature type="transmembrane region" description="Helical" evidence="3">
    <location>
        <begin position="12"/>
        <end position="34"/>
    </location>
</feature>
<gene>
    <name evidence="4" type="ORF">PSSA1_v1c5200</name>
</gene>
<evidence type="ECO:0000256" key="2">
    <source>
        <dbReference type="SAM" id="MobiDB-lite"/>
    </source>
</evidence>
<dbReference type="EMBL" id="MPBG01000008">
    <property type="protein sequence ID" value="RMI87827.1"/>
    <property type="molecule type" value="Genomic_DNA"/>
</dbReference>
<evidence type="ECO:0000256" key="1">
    <source>
        <dbReference type="SAM" id="Coils"/>
    </source>
</evidence>
<evidence type="ECO:0000313" key="5">
    <source>
        <dbReference type="Proteomes" id="UP000283896"/>
    </source>
</evidence>
<organism evidence="4 5">
    <name type="scientific">Candidatus Phytoplasma solani</name>
    <dbReference type="NCBI Taxonomy" id="69896"/>
    <lineage>
        <taxon>Bacteria</taxon>
        <taxon>Bacillati</taxon>
        <taxon>Mycoplasmatota</taxon>
        <taxon>Mollicutes</taxon>
        <taxon>Acholeplasmatales</taxon>
        <taxon>Acholeplasmataceae</taxon>
        <taxon>Candidatus Phytoplasma</taxon>
        <taxon>16SrXII (Stolbur group)</taxon>
    </lineage>
</organism>
<feature type="compositionally biased region" description="Basic and acidic residues" evidence="2">
    <location>
        <begin position="153"/>
        <end position="165"/>
    </location>
</feature>
<keyword evidence="3" id="KW-0472">Membrane</keyword>
<evidence type="ECO:0000313" key="4">
    <source>
        <dbReference type="EMBL" id="RMI87827.1"/>
    </source>
</evidence>
<dbReference type="Proteomes" id="UP000283896">
    <property type="component" value="Unassembled WGS sequence"/>
</dbReference>
<feature type="region of interest" description="Disordered" evidence="2">
    <location>
        <begin position="588"/>
        <end position="627"/>
    </location>
</feature>
<keyword evidence="3" id="KW-0812">Transmembrane</keyword>
<feature type="compositionally biased region" description="Basic and acidic residues" evidence="2">
    <location>
        <begin position="230"/>
        <end position="243"/>
    </location>
</feature>
<keyword evidence="5" id="KW-1185">Reference proteome</keyword>
<feature type="region of interest" description="Disordered" evidence="2">
    <location>
        <begin position="230"/>
        <end position="258"/>
    </location>
</feature>
<comment type="caution">
    <text evidence="4">The sequence shown here is derived from an EMBL/GenBank/DDBJ whole genome shotgun (WGS) entry which is preliminary data.</text>
</comment>
<evidence type="ECO:0000256" key="3">
    <source>
        <dbReference type="SAM" id="Phobius"/>
    </source>
</evidence>
<proteinExistence type="predicted"/>
<feature type="compositionally biased region" description="Polar residues" evidence="2">
    <location>
        <begin position="616"/>
        <end position="626"/>
    </location>
</feature>
<dbReference type="STRING" id="69896.S284_03650"/>
<accession>A0A421NUX0</accession>
<reference evidence="5" key="1">
    <citation type="submission" date="2016-11" db="EMBL/GenBank/DDBJ databases">
        <title>Genome sequence of Candidatus Phytoplasma solani strain SA-1.</title>
        <authorList>
            <person name="Haryono M."/>
            <person name="Samarzija I."/>
            <person name="Seruga Music M."/>
            <person name="Hogenhout S."/>
            <person name="Kuo C.-H."/>
        </authorList>
    </citation>
    <scope>NUCLEOTIDE SEQUENCE [LARGE SCALE GENOMIC DNA]</scope>
    <source>
        <strain evidence="5">SA-1</strain>
    </source>
</reference>
<feature type="coiled-coil region" evidence="1">
    <location>
        <begin position="400"/>
        <end position="427"/>
    </location>
</feature>
<dbReference type="RefSeq" id="WP_122225566.1">
    <property type="nucleotide sequence ID" value="NZ_MPBG01000008.1"/>
</dbReference>
<feature type="region of interest" description="Disordered" evidence="2">
    <location>
        <begin position="146"/>
        <end position="165"/>
    </location>
</feature>
<sequence>MKEKKSLKKIIIYGTLILVSLLLVGGFCCWWFGWFNSKPSKESSTQSVKPIDAEKRMQELITDNQAFNNVLTEIENIRYQHYPATYLDLKNQEEEKKGLIEDFKNIIKNYQTKYKNLKDIKEKEKTQKEAEENAAKNKKERLVKELATLQSKEPQKTPKEDEEKEAKNQIAILSYQIKSLEKSKIETKINNARGKLETLQGKIDGLKTQINGITSLEENQQVFKREELNDLQNQKEDKEKQKNDLNSSLTNDEETKKNLESEIKKLQSQLLSNNNNLDEINRNLSNITPNEIGRLVRELETLQSKEEAKTQEENKETAARTQKEKLKAESNYLDKFITFLRNLKYNDDIWKSNEENEDEEQSQIDVVEVFIVHNRSINDVLIKQLINQLQNESKDISFELFQAVNDINLKEEEIKATENNLELMAIKRNLLIAQQILKQYYVELNNFLTQQNNPSQLLIHQRALSELKYYLLRAIEVTDQIERQNKLSENEKDEVKAKGKNIISFVANIIGNNSITNPKIQEETAKSPPESIIKKSQEKLKYWQKNIVLPYKGEIKEENIEQQKLLKLIITNPKKDPNSEKSEIAFTFKETQPSTATTPSAAEKTQPAAGVPHPDTVTTPSDQPIQPENPEVNQHKFEFEKAETILHQWPSVFEEKFDADFKTKFSELMDETRYKEFKNQIASEGGFNQLTNQSNLGYRFLALGCQTNFANDINNPHFIDLLENIFDFGWQAR</sequence>
<keyword evidence="1" id="KW-0175">Coiled coil</keyword>
<keyword evidence="3" id="KW-1133">Transmembrane helix</keyword>